<dbReference type="STRING" id="86166.TAGGR_11233"/>
<dbReference type="InterPro" id="IPR036380">
    <property type="entry name" value="Isochorismatase-like_sf"/>
</dbReference>
<proteinExistence type="predicted"/>
<keyword evidence="3" id="KW-1185">Reference proteome</keyword>
<dbReference type="InterPro" id="IPR000868">
    <property type="entry name" value="Isochorismatase-like_dom"/>
</dbReference>
<dbReference type="EMBL" id="BCNO01000001">
    <property type="protein sequence ID" value="GAQ95033.1"/>
    <property type="molecule type" value="Genomic_DNA"/>
</dbReference>
<feature type="domain" description="Isochorismatase-like" evidence="1">
    <location>
        <begin position="14"/>
        <end position="163"/>
    </location>
</feature>
<dbReference type="Proteomes" id="UP000054976">
    <property type="component" value="Unassembled WGS sequence"/>
</dbReference>
<dbReference type="CDD" id="cd01012">
    <property type="entry name" value="YcaC_related"/>
    <property type="match status" value="1"/>
</dbReference>
<evidence type="ECO:0000259" key="1">
    <source>
        <dbReference type="Pfam" id="PF00857"/>
    </source>
</evidence>
<dbReference type="SUPFAM" id="SSF52499">
    <property type="entry name" value="Isochorismatase-like hydrolases"/>
    <property type="match status" value="1"/>
</dbReference>
<dbReference type="Gene3D" id="3.40.50.850">
    <property type="entry name" value="Isochorismatase-like"/>
    <property type="match status" value="1"/>
</dbReference>
<dbReference type="OrthoDB" id="9789777at2"/>
<dbReference type="PANTHER" id="PTHR14119">
    <property type="entry name" value="HYDROLASE"/>
    <property type="match status" value="1"/>
</dbReference>
<dbReference type="RefSeq" id="WP_059176433.1">
    <property type="nucleotide sequence ID" value="NZ_BCNO01000001.1"/>
</dbReference>
<evidence type="ECO:0000313" key="3">
    <source>
        <dbReference type="Proteomes" id="UP000054976"/>
    </source>
</evidence>
<comment type="caution">
    <text evidence="2">The sequence shown here is derived from an EMBL/GenBank/DDBJ whole genome shotgun (WGS) entry which is preliminary data.</text>
</comment>
<sequence>MSLERFFIRSENALLIITDMQEKLAKAMKEEVLAKTVKNIITFIELCKLYQIPVIFTEQYPKGLGKTLEEIRSLLYEEAIEKLDFSCFGEEKFAEKIKKLGRQEVILTGMETHVCVWQTALDFLARDYHVFVPYDAVCSRTKENWKIGIKLMKDAGAVITCTETLIFQILKKAGTAEFKKMLEFVK</sequence>
<dbReference type="InterPro" id="IPR050993">
    <property type="entry name" value="Isochorismatase_domain"/>
</dbReference>
<dbReference type="Pfam" id="PF00857">
    <property type="entry name" value="Isochorismatase"/>
    <property type="match status" value="1"/>
</dbReference>
<protein>
    <submittedName>
        <fullName evidence="2">Nicotinamidase-related amidase</fullName>
    </submittedName>
</protein>
<accession>A0A0U9HRJ7</accession>
<gene>
    <name evidence="2" type="ORF">TAGGR_11233</name>
</gene>
<dbReference type="PANTHER" id="PTHR14119:SF3">
    <property type="entry name" value="ISOCHORISMATASE DOMAIN-CONTAINING PROTEIN 2"/>
    <property type="match status" value="1"/>
</dbReference>
<organism evidence="2 3">
    <name type="scientific">Thermodesulfovibrio aggregans</name>
    <dbReference type="NCBI Taxonomy" id="86166"/>
    <lineage>
        <taxon>Bacteria</taxon>
        <taxon>Pseudomonadati</taxon>
        <taxon>Nitrospirota</taxon>
        <taxon>Thermodesulfovibrionia</taxon>
        <taxon>Thermodesulfovibrionales</taxon>
        <taxon>Thermodesulfovibrionaceae</taxon>
        <taxon>Thermodesulfovibrio</taxon>
    </lineage>
</organism>
<dbReference type="AlphaFoldDB" id="A0A0U9HRJ7"/>
<name>A0A0U9HRJ7_9BACT</name>
<evidence type="ECO:0000313" key="2">
    <source>
        <dbReference type="EMBL" id="GAQ95033.1"/>
    </source>
</evidence>
<reference evidence="3" key="1">
    <citation type="submission" date="2016-01" db="EMBL/GenBank/DDBJ databases">
        <title>Draft genome sequence of Thermodesulfovibrio aggregans strain TGE-P1.</title>
        <authorList>
            <person name="Sekiguchi Y."/>
            <person name="Ohashi A."/>
            <person name="Matsuura N."/>
            <person name="Tourlousse M.D."/>
        </authorList>
    </citation>
    <scope>NUCLEOTIDE SEQUENCE [LARGE SCALE GENOMIC DNA]</scope>
    <source>
        <strain evidence="3">TGE-P1</strain>
    </source>
</reference>